<evidence type="ECO:0000256" key="3">
    <source>
        <dbReference type="ARBA" id="ARBA00022692"/>
    </source>
</evidence>
<organism evidence="7 8">
    <name type="scientific">Candidatus Acutalibacter pullistercoris</name>
    <dbReference type="NCBI Taxonomy" id="2838418"/>
    <lineage>
        <taxon>Bacteria</taxon>
        <taxon>Bacillati</taxon>
        <taxon>Bacillota</taxon>
        <taxon>Clostridia</taxon>
        <taxon>Eubacteriales</taxon>
        <taxon>Acutalibacteraceae</taxon>
        <taxon>Acutalibacter</taxon>
    </lineage>
</organism>
<feature type="transmembrane region" description="Helical" evidence="6">
    <location>
        <begin position="17"/>
        <end position="39"/>
    </location>
</feature>
<feature type="transmembrane region" description="Helical" evidence="6">
    <location>
        <begin position="375"/>
        <end position="394"/>
    </location>
</feature>
<evidence type="ECO:0000256" key="5">
    <source>
        <dbReference type="ARBA" id="ARBA00023136"/>
    </source>
</evidence>
<accession>A0A9D1YDV0</accession>
<dbReference type="Proteomes" id="UP000823915">
    <property type="component" value="Unassembled WGS sequence"/>
</dbReference>
<feature type="transmembrane region" description="Helical" evidence="6">
    <location>
        <begin position="213"/>
        <end position="240"/>
    </location>
</feature>
<dbReference type="EMBL" id="DXDU01000130">
    <property type="protein sequence ID" value="HIY27137.1"/>
    <property type="molecule type" value="Genomic_DNA"/>
</dbReference>
<comment type="caution">
    <text evidence="7">The sequence shown here is derived from an EMBL/GenBank/DDBJ whole genome shotgun (WGS) entry which is preliminary data.</text>
</comment>
<feature type="transmembrane region" description="Helical" evidence="6">
    <location>
        <begin position="506"/>
        <end position="528"/>
    </location>
</feature>
<dbReference type="InterPro" id="IPR002797">
    <property type="entry name" value="Polysacc_synth"/>
</dbReference>
<keyword evidence="5 6" id="KW-0472">Membrane</keyword>
<evidence type="ECO:0000313" key="7">
    <source>
        <dbReference type="EMBL" id="HIY27137.1"/>
    </source>
</evidence>
<reference evidence="7" key="1">
    <citation type="journal article" date="2021" name="PeerJ">
        <title>Extensive microbial diversity within the chicken gut microbiome revealed by metagenomics and culture.</title>
        <authorList>
            <person name="Gilroy R."/>
            <person name="Ravi A."/>
            <person name="Getino M."/>
            <person name="Pursley I."/>
            <person name="Horton D.L."/>
            <person name="Alikhan N.F."/>
            <person name="Baker D."/>
            <person name="Gharbi K."/>
            <person name="Hall N."/>
            <person name="Watson M."/>
            <person name="Adriaenssens E.M."/>
            <person name="Foster-Nyarko E."/>
            <person name="Jarju S."/>
            <person name="Secka A."/>
            <person name="Antonio M."/>
            <person name="Oren A."/>
            <person name="Chaudhuri R.R."/>
            <person name="La Ragione R."/>
            <person name="Hildebrand F."/>
            <person name="Pallen M.J."/>
        </authorList>
    </citation>
    <scope>NUCLEOTIDE SEQUENCE</scope>
    <source>
        <strain evidence="7">1282</strain>
    </source>
</reference>
<evidence type="ECO:0000313" key="8">
    <source>
        <dbReference type="Proteomes" id="UP000823915"/>
    </source>
</evidence>
<feature type="transmembrane region" description="Helical" evidence="6">
    <location>
        <begin position="540"/>
        <end position="561"/>
    </location>
</feature>
<dbReference type="GO" id="GO:0005886">
    <property type="term" value="C:plasma membrane"/>
    <property type="evidence" value="ECO:0007669"/>
    <property type="project" value="UniProtKB-SubCell"/>
</dbReference>
<feature type="transmembrane region" description="Helical" evidence="6">
    <location>
        <begin position="173"/>
        <end position="193"/>
    </location>
</feature>
<evidence type="ECO:0000256" key="4">
    <source>
        <dbReference type="ARBA" id="ARBA00022989"/>
    </source>
</evidence>
<name>A0A9D1YDV0_9FIRM</name>
<evidence type="ECO:0000256" key="6">
    <source>
        <dbReference type="SAM" id="Phobius"/>
    </source>
</evidence>
<feature type="non-terminal residue" evidence="7">
    <location>
        <position position="1"/>
    </location>
</feature>
<feature type="transmembrane region" description="Helical" evidence="6">
    <location>
        <begin position="102"/>
        <end position="122"/>
    </location>
</feature>
<feature type="transmembrane region" description="Helical" evidence="6">
    <location>
        <begin position="59"/>
        <end position="81"/>
    </location>
</feature>
<proteinExistence type="predicted"/>
<protein>
    <submittedName>
        <fullName evidence="7">Oligosaccharide flippase family protein</fullName>
    </submittedName>
</protein>
<dbReference type="PANTHER" id="PTHR30250">
    <property type="entry name" value="PST FAMILY PREDICTED COLANIC ACID TRANSPORTER"/>
    <property type="match status" value="1"/>
</dbReference>
<gene>
    <name evidence="7" type="ORF">H9838_08215</name>
</gene>
<keyword evidence="4 6" id="KW-1133">Transmembrane helix</keyword>
<reference evidence="7" key="2">
    <citation type="submission" date="2021-04" db="EMBL/GenBank/DDBJ databases">
        <authorList>
            <person name="Gilroy R."/>
        </authorList>
    </citation>
    <scope>NUCLEOTIDE SEQUENCE</scope>
    <source>
        <strain evidence="7">1282</strain>
    </source>
</reference>
<keyword evidence="3 6" id="KW-0812">Transmembrane</keyword>
<dbReference type="InterPro" id="IPR050833">
    <property type="entry name" value="Poly_Biosynth_Transport"/>
</dbReference>
<dbReference type="Pfam" id="PF01943">
    <property type="entry name" value="Polysacc_synt"/>
    <property type="match status" value="1"/>
</dbReference>
<feature type="transmembrane region" description="Helical" evidence="6">
    <location>
        <begin position="474"/>
        <end position="494"/>
    </location>
</feature>
<dbReference type="PANTHER" id="PTHR30250:SF21">
    <property type="entry name" value="LIPID II FLIPPASE MURJ"/>
    <property type="match status" value="1"/>
</dbReference>
<evidence type="ECO:0000256" key="1">
    <source>
        <dbReference type="ARBA" id="ARBA00004651"/>
    </source>
</evidence>
<sequence>GIGEGGRPVKQGTRGQSFLYGALLLTGGMAAVKVLGALFKIPLQGIIGAYGMGLFHTAYHYLGPVFTLATAGFPVAVSRLVSEQAALGRWEQVRRARKTAMPLFLALGAGGVGLLGLAAPWYCRKVLGDPLAGAPVAALAPAVLLGTVGAVYRSYWEGLRNMAPTALSQILEAVVRLGAGLLGAWAAMAWGRWEWAARGTVLGGDPGPEGLPLALAALGAAGAMAGVTAGCGASALYLWAKSRRGDGLPLGAGRDTPSGPVGRKLLSILLPVGAGSLAGNAAGLLEASLLPRRLAAAWEASPQAILSLCGGSLPQEALSQPQALPTFLYGCCAMALTLSLLVPAVAQAFGASALPAVTQAWARGRGEELRHRMGAVLHGAALFSFPLGLGLTALGEPLAQALYGEGPGGRLAGAALTVLGAASLPTALCGPLSSMLQGVGRADLPPKFLALAMGVKLGAEWLLCALPQVHLLGLGLASFLAYGLLAAALLGALCRETGARLALWPLLGKPLLCALLCAGAAWGCFRGICGLVPWQGLGKALSLGASVGAGGCVYVLSLLFLRSVSKNELFMLPKGQKIAKMLEKRGWI</sequence>
<comment type="subcellular location">
    <subcellularLocation>
        <location evidence="1">Cell membrane</location>
        <topology evidence="1">Multi-pass membrane protein</topology>
    </subcellularLocation>
</comment>
<dbReference type="AlphaFoldDB" id="A0A9D1YDV0"/>
<keyword evidence="2" id="KW-1003">Cell membrane</keyword>
<feature type="transmembrane region" description="Helical" evidence="6">
    <location>
        <begin position="134"/>
        <end position="152"/>
    </location>
</feature>
<evidence type="ECO:0000256" key="2">
    <source>
        <dbReference type="ARBA" id="ARBA00022475"/>
    </source>
</evidence>